<organism evidence="2 3">
    <name type="scientific">Winogradskyella echinorum</name>
    <dbReference type="NCBI Taxonomy" id="538189"/>
    <lineage>
        <taxon>Bacteria</taxon>
        <taxon>Pseudomonadati</taxon>
        <taxon>Bacteroidota</taxon>
        <taxon>Flavobacteriia</taxon>
        <taxon>Flavobacteriales</taxon>
        <taxon>Flavobacteriaceae</taxon>
        <taxon>Winogradskyella</taxon>
    </lineage>
</organism>
<keyword evidence="3" id="KW-1185">Reference proteome</keyword>
<keyword evidence="1" id="KW-0812">Transmembrane</keyword>
<sequence length="221" mass="25710">MEQLDIQKLWKQSEALLEENRTLNLALLKELKLSKAKSSLNRLLFLPISTLVFYIILGFYAIYFAVNHSEQWYFAFSGVVVTFFSFWFVIVALKQLYLILSIDYTEAVIKIQKTLAELKTSVIQNLRIAAWLLPFGPFIAVFFFKVIFNVDVMSLLNFNMLISFGISTVILEIISLFLLRALHPKRLSERWLNWLLQGNGSQVIKALQYLDAIQEFKKNKI</sequence>
<evidence type="ECO:0000256" key="1">
    <source>
        <dbReference type="SAM" id="Phobius"/>
    </source>
</evidence>
<keyword evidence="1" id="KW-1133">Transmembrane helix</keyword>
<feature type="transmembrane region" description="Helical" evidence="1">
    <location>
        <begin position="72"/>
        <end position="93"/>
    </location>
</feature>
<dbReference type="RefSeq" id="WP_186845484.1">
    <property type="nucleotide sequence ID" value="NZ_JACOME010000002.1"/>
</dbReference>
<dbReference type="EMBL" id="JACOME010000002">
    <property type="protein sequence ID" value="MBC3846365.1"/>
    <property type="molecule type" value="Genomic_DNA"/>
</dbReference>
<accession>A0ABR6Y279</accession>
<feature type="transmembrane region" description="Helical" evidence="1">
    <location>
        <begin position="128"/>
        <end position="148"/>
    </location>
</feature>
<keyword evidence="1" id="KW-0472">Membrane</keyword>
<proteinExistence type="predicted"/>
<feature type="transmembrane region" description="Helical" evidence="1">
    <location>
        <begin position="160"/>
        <end position="182"/>
    </location>
</feature>
<comment type="caution">
    <text evidence="2">The sequence shown here is derived from an EMBL/GenBank/DDBJ whole genome shotgun (WGS) entry which is preliminary data.</text>
</comment>
<gene>
    <name evidence="2" type="ORF">H6H04_08240</name>
</gene>
<evidence type="ECO:0000313" key="2">
    <source>
        <dbReference type="EMBL" id="MBC3846365.1"/>
    </source>
</evidence>
<evidence type="ECO:0000313" key="3">
    <source>
        <dbReference type="Proteomes" id="UP000607435"/>
    </source>
</evidence>
<protein>
    <submittedName>
        <fullName evidence="2">Uncharacterized protein</fullName>
    </submittedName>
</protein>
<name>A0ABR6Y279_9FLAO</name>
<dbReference type="Proteomes" id="UP000607435">
    <property type="component" value="Unassembled WGS sequence"/>
</dbReference>
<feature type="transmembrane region" description="Helical" evidence="1">
    <location>
        <begin position="43"/>
        <end position="66"/>
    </location>
</feature>
<reference evidence="2 3" key="1">
    <citation type="submission" date="2020-08" db="EMBL/GenBank/DDBJ databases">
        <title>Winogradskyella ouciana sp. nov., isolated from the hadal seawater of the Mariana Trench.</title>
        <authorList>
            <person name="He X."/>
        </authorList>
    </citation>
    <scope>NUCLEOTIDE SEQUENCE [LARGE SCALE GENOMIC DNA]</scope>
    <source>
        <strain evidence="2 3">KCTC 22026</strain>
    </source>
</reference>